<feature type="compositionally biased region" description="Gly residues" evidence="4">
    <location>
        <begin position="533"/>
        <end position="542"/>
    </location>
</feature>
<evidence type="ECO:0000259" key="6">
    <source>
        <dbReference type="Pfam" id="PF22422"/>
    </source>
</evidence>
<proteinExistence type="inferred from homology"/>
<dbReference type="PANTHER" id="PTHR10412">
    <property type="entry name" value="MANNOSYL-OLIGOSACCHARIDE GLUCOSIDASE"/>
    <property type="match status" value="1"/>
</dbReference>
<name>A0A2N8HCV1_9BACT</name>
<dbReference type="OrthoDB" id="9798687at2"/>
<feature type="region of interest" description="Disordered" evidence="4">
    <location>
        <begin position="520"/>
        <end position="542"/>
    </location>
</feature>
<sequence>MNELPPGGRISSMRLMMISTNCCNLCAALVAGAVMLGSFSIAAPHADTVATEWRAEIPLPVYPNAELVDLYEKTWEIAAGRVRKGPEGLPASPYLDENCYETDIWIWDTCFMALFSKYAPKSFPGKESLDNFYYPMYRGQPTPLRIHLRDNPPLFAWLEWENYQFSGDTDRVNAILLRERFLQSHFHWFNTVPKGERVPYSSNAIHRGVVGREGFTWTGGASGMDNTPRGRDSGGYDKILWVDAISQQALSARCIGKLYSSLGKREEALAWEREYRSLIGKINELYWDEEDGFYYDVDIASKKPCRVKTIASFWPLLAGAATPEQAARMVEHVRKAGEFGGDFPWPSLARSDRDFDAETGNYWRGAVWLPTAYMATKALERYGYTDLADELAEKVLMQQLRTYHEVVPHTIWECYSPSANRPSIEHGRRVRPDFCGWSALGPVSLFIENMLGFHEVSAARREVRWRLRPEKGRHGIRRLAFGPVTTDIVFDGKRSIAVRSTVPYTLYVNGNAHAVPAGESVIPLPSSPEPGRQGTGGFYPEK</sequence>
<feature type="chain" id="PRO_5014918737" evidence="5">
    <location>
        <begin position="43"/>
        <end position="542"/>
    </location>
</feature>
<organism evidence="7 8">
    <name type="scientific">Akkermansia muciniphila</name>
    <dbReference type="NCBI Taxonomy" id="239935"/>
    <lineage>
        <taxon>Bacteria</taxon>
        <taxon>Pseudomonadati</taxon>
        <taxon>Verrucomicrobiota</taxon>
        <taxon>Verrucomicrobiia</taxon>
        <taxon>Verrucomicrobiales</taxon>
        <taxon>Akkermansiaceae</taxon>
        <taxon>Akkermansia</taxon>
    </lineage>
</organism>
<evidence type="ECO:0000256" key="5">
    <source>
        <dbReference type="SAM" id="SignalP"/>
    </source>
</evidence>
<evidence type="ECO:0000313" key="8">
    <source>
        <dbReference type="Proteomes" id="UP000236000"/>
    </source>
</evidence>
<keyword evidence="5" id="KW-0732">Signal</keyword>
<keyword evidence="2" id="KW-0378">Hydrolase</keyword>
<dbReference type="InterPro" id="IPR012341">
    <property type="entry name" value="6hp_glycosidase-like_sf"/>
</dbReference>
<protein>
    <submittedName>
        <fullName evidence="7">Neutral trehalase</fullName>
    </submittedName>
</protein>
<reference evidence="7 8" key="1">
    <citation type="journal article" date="2017" name="BMC Genomics">
        <title>Genome sequencing of 39 Akkermansia muciniphila isolates reveals its population structure, genomic and functional diverisity, and global distribution in mammalian gut microbiotas.</title>
        <authorList>
            <person name="Guo X."/>
            <person name="Li S."/>
            <person name="Zhang J."/>
            <person name="Wu F."/>
            <person name="Li X."/>
            <person name="Wu D."/>
            <person name="Zhang M."/>
            <person name="Ou Z."/>
            <person name="Jie Z."/>
            <person name="Yan Q."/>
            <person name="Li P."/>
            <person name="Yi J."/>
            <person name="Peng Y."/>
        </authorList>
    </citation>
    <scope>NUCLEOTIDE SEQUENCE [LARGE SCALE GENOMIC DNA]</scope>
    <source>
        <strain evidence="7 8">GP24</strain>
    </source>
</reference>
<dbReference type="InterPro" id="IPR004888">
    <property type="entry name" value="Glycoside_hydrolase_63"/>
</dbReference>
<feature type="domain" description="Mannosylglycerate hydrolase MGH1-like glycoside hydrolase" evidence="6">
    <location>
        <begin position="148"/>
        <end position="421"/>
    </location>
</feature>
<dbReference type="Gene3D" id="1.50.10.10">
    <property type="match status" value="1"/>
</dbReference>
<dbReference type="Proteomes" id="UP000236000">
    <property type="component" value="Unassembled WGS sequence"/>
</dbReference>
<dbReference type="GO" id="GO:0006487">
    <property type="term" value="P:protein N-linked glycosylation"/>
    <property type="evidence" value="ECO:0007669"/>
    <property type="project" value="TreeGrafter"/>
</dbReference>
<dbReference type="InterPro" id="IPR054491">
    <property type="entry name" value="MGH1-like_GH"/>
</dbReference>
<dbReference type="SUPFAM" id="SSF48208">
    <property type="entry name" value="Six-hairpin glycosidases"/>
    <property type="match status" value="1"/>
</dbReference>
<accession>A0A2N8HCV1</accession>
<dbReference type="GO" id="GO:0009311">
    <property type="term" value="P:oligosaccharide metabolic process"/>
    <property type="evidence" value="ECO:0007669"/>
    <property type="project" value="InterPro"/>
</dbReference>
<evidence type="ECO:0000256" key="3">
    <source>
        <dbReference type="ARBA" id="ARBA00023295"/>
    </source>
</evidence>
<comment type="similarity">
    <text evidence="1">Belongs to the glycosyl hydrolase 63 family.</text>
</comment>
<comment type="caution">
    <text evidence="7">The sequence shown here is derived from an EMBL/GenBank/DDBJ whole genome shotgun (WGS) entry which is preliminary data.</text>
</comment>
<keyword evidence="3" id="KW-0326">Glycosidase</keyword>
<dbReference type="PANTHER" id="PTHR10412:SF11">
    <property type="entry name" value="MANNOSYL-OLIGOSACCHARIDE GLUCOSIDASE"/>
    <property type="match status" value="1"/>
</dbReference>
<evidence type="ECO:0000256" key="4">
    <source>
        <dbReference type="SAM" id="MobiDB-lite"/>
    </source>
</evidence>
<dbReference type="InterPro" id="IPR008928">
    <property type="entry name" value="6-hairpin_glycosidase_sf"/>
</dbReference>
<evidence type="ECO:0000256" key="2">
    <source>
        <dbReference type="ARBA" id="ARBA00022801"/>
    </source>
</evidence>
<dbReference type="AlphaFoldDB" id="A0A2N8HCV1"/>
<evidence type="ECO:0000313" key="7">
    <source>
        <dbReference type="EMBL" id="PNC17688.1"/>
    </source>
</evidence>
<dbReference type="GO" id="GO:0004573">
    <property type="term" value="F:Glc3Man9GlcNAc2 oligosaccharide glucosidase activity"/>
    <property type="evidence" value="ECO:0007669"/>
    <property type="project" value="InterPro"/>
</dbReference>
<feature type="signal peptide" evidence="5">
    <location>
        <begin position="1"/>
        <end position="42"/>
    </location>
</feature>
<evidence type="ECO:0000256" key="1">
    <source>
        <dbReference type="ARBA" id="ARBA00010833"/>
    </source>
</evidence>
<gene>
    <name evidence="7" type="ORF">CXU22_08030</name>
</gene>
<dbReference type="EMBL" id="PJKA01000012">
    <property type="protein sequence ID" value="PNC17688.1"/>
    <property type="molecule type" value="Genomic_DNA"/>
</dbReference>
<dbReference type="Pfam" id="PF22422">
    <property type="entry name" value="MGH1-like_GH"/>
    <property type="match status" value="1"/>
</dbReference>